<protein>
    <submittedName>
        <fullName evidence="3">XRE family transcriptional regulator</fullName>
    </submittedName>
</protein>
<dbReference type="GO" id="GO:0003677">
    <property type="term" value="F:DNA binding"/>
    <property type="evidence" value="ECO:0007669"/>
    <property type="project" value="UniProtKB-KW"/>
</dbReference>
<dbReference type="SMART" id="SM00530">
    <property type="entry name" value="HTH_XRE"/>
    <property type="match status" value="1"/>
</dbReference>
<dbReference type="OrthoDB" id="9801008at2"/>
<dbReference type="PANTHER" id="PTHR46558">
    <property type="entry name" value="TRACRIPTIONAL REGULATORY PROTEIN-RELATED-RELATED"/>
    <property type="match status" value="1"/>
</dbReference>
<dbReference type="OMA" id="TPKWANE"/>
<dbReference type="PROSITE" id="PS50943">
    <property type="entry name" value="HTH_CROC1"/>
    <property type="match status" value="1"/>
</dbReference>
<dbReference type="EMBL" id="DPVV01000578">
    <property type="protein sequence ID" value="HCL04225.1"/>
    <property type="molecule type" value="Genomic_DNA"/>
</dbReference>
<dbReference type="AlphaFoldDB" id="A0A3D2XCJ3"/>
<evidence type="ECO:0000313" key="4">
    <source>
        <dbReference type="Proteomes" id="UP000262969"/>
    </source>
</evidence>
<dbReference type="PANTHER" id="PTHR46558:SF11">
    <property type="entry name" value="HTH-TYPE TRANSCRIPTIONAL REGULATOR XRE"/>
    <property type="match status" value="1"/>
</dbReference>
<evidence type="ECO:0000259" key="2">
    <source>
        <dbReference type="PROSITE" id="PS50943"/>
    </source>
</evidence>
<dbReference type="RefSeq" id="WP_012198541.1">
    <property type="nucleotide sequence ID" value="NZ_JPOF01000001.1"/>
</dbReference>
<dbReference type="InterPro" id="IPR010982">
    <property type="entry name" value="Lambda_DNA-bd_dom_sf"/>
</dbReference>
<dbReference type="Pfam" id="PF01381">
    <property type="entry name" value="HTH_3"/>
    <property type="match status" value="1"/>
</dbReference>
<accession>A0A3D2XCJ3</accession>
<dbReference type="CDD" id="cd00093">
    <property type="entry name" value="HTH_XRE"/>
    <property type="match status" value="1"/>
</dbReference>
<dbReference type="InterPro" id="IPR001387">
    <property type="entry name" value="Cro/C1-type_HTH"/>
</dbReference>
<sequence length="114" mass="13174">MNFNIRLKQLRQKHKLTQSELAEILGLKPTAVSNYESRRNEPSFEKLIALSRYFDVSCDYLLGISDAYLPVGGEVLDKDIVDFFNLYQQLDSNNAAELKNFANYLLYKQESSNE</sequence>
<dbReference type="Proteomes" id="UP000262969">
    <property type="component" value="Unassembled WGS sequence"/>
</dbReference>
<gene>
    <name evidence="3" type="ORF">DHW61_17765</name>
</gene>
<reference evidence="3 4" key="1">
    <citation type="journal article" date="2018" name="Nat. Biotechnol.">
        <title>A standardized bacterial taxonomy based on genome phylogeny substantially revises the tree of life.</title>
        <authorList>
            <person name="Parks D.H."/>
            <person name="Chuvochina M."/>
            <person name="Waite D.W."/>
            <person name="Rinke C."/>
            <person name="Skarshewski A."/>
            <person name="Chaumeil P.A."/>
            <person name="Hugenholtz P."/>
        </authorList>
    </citation>
    <scope>NUCLEOTIDE SEQUENCE [LARGE SCALE GENOMIC DNA]</scope>
    <source>
        <strain evidence="3">UBA11728</strain>
    </source>
</reference>
<keyword evidence="1" id="KW-0238">DNA-binding</keyword>
<proteinExistence type="predicted"/>
<dbReference type="SUPFAM" id="SSF47413">
    <property type="entry name" value="lambda repressor-like DNA-binding domains"/>
    <property type="match status" value="1"/>
</dbReference>
<evidence type="ECO:0000256" key="1">
    <source>
        <dbReference type="ARBA" id="ARBA00023125"/>
    </source>
</evidence>
<feature type="domain" description="HTH cro/C1-type" evidence="2">
    <location>
        <begin position="7"/>
        <end position="61"/>
    </location>
</feature>
<comment type="caution">
    <text evidence="3">The sequence shown here is derived from an EMBL/GenBank/DDBJ whole genome shotgun (WGS) entry which is preliminary data.</text>
</comment>
<evidence type="ECO:0000313" key="3">
    <source>
        <dbReference type="EMBL" id="HCL04225.1"/>
    </source>
</evidence>
<organism evidence="3 4">
    <name type="scientific">Lachnoclostridium phytofermentans</name>
    <dbReference type="NCBI Taxonomy" id="66219"/>
    <lineage>
        <taxon>Bacteria</taxon>
        <taxon>Bacillati</taxon>
        <taxon>Bacillota</taxon>
        <taxon>Clostridia</taxon>
        <taxon>Lachnospirales</taxon>
        <taxon>Lachnospiraceae</taxon>
    </lineage>
</organism>
<name>A0A3D2XCJ3_9FIRM</name>
<dbReference type="Gene3D" id="1.10.260.40">
    <property type="entry name" value="lambda repressor-like DNA-binding domains"/>
    <property type="match status" value="1"/>
</dbReference>